<reference evidence="1" key="1">
    <citation type="submission" date="2022-12" db="EMBL/GenBank/DDBJ databases">
        <authorList>
            <person name="Petersen C."/>
        </authorList>
    </citation>
    <scope>NUCLEOTIDE SEQUENCE</scope>
    <source>
        <strain evidence="1">IBT 29495</strain>
    </source>
</reference>
<sequence>MVGPAADNSDDIMDYIGTLDGLPDLLEHKKWVYADTGSWDWDALAWSYQKPSRAGFAKDSLANDGLASSLLVLNIQSYTYDDVPALLIDILRDITMCGAKNPRDRIYGVQALAHEEDMDKLMLVPDYNESVASVYTKLSERFLEIQGPFILCWAGHYHQDLHGLPSWVPDWTLVNNELPSINFKAAGDSRGYSKVNSEDGSSILSTLGVTISSICALTDPPAIFVPYRDQMSDRSIFESFRKHVDACMKLIQVRNGSSRSEDNKRALWRVLVEDNDQNWSRLPKDYGENLNTFPAWLASFEQHQTPSTIPSSYMKLIETIDIRGAFSRRRLAIDSNGNMCFVPRTTILGHLITIVAGLAMPLVARSMEQGRLEIIGECYVHGWMDGEAWSEPTSSTKDLVFC</sequence>
<dbReference type="EMBL" id="JAPWDS010000001">
    <property type="protein sequence ID" value="KAJ5520790.1"/>
    <property type="molecule type" value="Genomic_DNA"/>
</dbReference>
<dbReference type="OrthoDB" id="4301841at2759"/>
<name>A0A9W9Y5S0_9EURO</name>
<accession>A0A9W9Y5S0</accession>
<reference evidence="1" key="2">
    <citation type="journal article" date="2023" name="IMA Fungus">
        <title>Comparative genomic study of the Penicillium genus elucidates a diverse pangenome and 15 lateral gene transfer events.</title>
        <authorList>
            <person name="Petersen C."/>
            <person name="Sorensen T."/>
            <person name="Nielsen M.R."/>
            <person name="Sondergaard T.E."/>
            <person name="Sorensen J.L."/>
            <person name="Fitzpatrick D.A."/>
            <person name="Frisvad J.C."/>
            <person name="Nielsen K.L."/>
        </authorList>
    </citation>
    <scope>NUCLEOTIDE SEQUENCE</scope>
    <source>
        <strain evidence="1">IBT 29495</strain>
    </source>
</reference>
<evidence type="ECO:0000313" key="1">
    <source>
        <dbReference type="EMBL" id="KAJ5520790.1"/>
    </source>
</evidence>
<protein>
    <submittedName>
        <fullName evidence="1">Uncharacterized protein</fullName>
    </submittedName>
</protein>
<dbReference type="PANTHER" id="PTHR24148">
    <property type="entry name" value="ANKYRIN REPEAT DOMAIN-CONTAINING PROTEIN 39 HOMOLOG-RELATED"/>
    <property type="match status" value="1"/>
</dbReference>
<comment type="caution">
    <text evidence="1">The sequence shown here is derived from an EMBL/GenBank/DDBJ whole genome shotgun (WGS) entry which is preliminary data.</text>
</comment>
<gene>
    <name evidence="1" type="ORF">N7463_001243</name>
</gene>
<keyword evidence="2" id="KW-1185">Reference proteome</keyword>
<proteinExistence type="predicted"/>
<dbReference type="InterPro" id="IPR052895">
    <property type="entry name" value="HetReg/Transcr_Mod"/>
</dbReference>
<evidence type="ECO:0000313" key="2">
    <source>
        <dbReference type="Proteomes" id="UP001149954"/>
    </source>
</evidence>
<dbReference type="Proteomes" id="UP001149954">
    <property type="component" value="Unassembled WGS sequence"/>
</dbReference>
<dbReference type="AlphaFoldDB" id="A0A9W9Y5S0"/>
<dbReference type="PANTHER" id="PTHR24148:SF64">
    <property type="entry name" value="HETEROKARYON INCOMPATIBILITY DOMAIN-CONTAINING PROTEIN"/>
    <property type="match status" value="1"/>
</dbReference>
<organism evidence="1 2">
    <name type="scientific">Penicillium fimorum</name>
    <dbReference type="NCBI Taxonomy" id="1882269"/>
    <lineage>
        <taxon>Eukaryota</taxon>
        <taxon>Fungi</taxon>
        <taxon>Dikarya</taxon>
        <taxon>Ascomycota</taxon>
        <taxon>Pezizomycotina</taxon>
        <taxon>Eurotiomycetes</taxon>
        <taxon>Eurotiomycetidae</taxon>
        <taxon>Eurotiales</taxon>
        <taxon>Aspergillaceae</taxon>
        <taxon>Penicillium</taxon>
    </lineage>
</organism>